<dbReference type="InterPro" id="IPR045398">
    <property type="entry name" value="DUF6515"/>
</dbReference>
<dbReference type="KEGG" id="anf:AQPE_0532"/>
<keyword evidence="3" id="KW-1185">Reference proteome</keyword>
<dbReference type="Pfam" id="PF20125">
    <property type="entry name" value="DUF6515"/>
    <property type="match status" value="1"/>
</dbReference>
<evidence type="ECO:0000256" key="1">
    <source>
        <dbReference type="SAM" id="MobiDB-lite"/>
    </source>
</evidence>
<evidence type="ECO:0000313" key="2">
    <source>
        <dbReference type="EMBL" id="BBE16394.1"/>
    </source>
</evidence>
<dbReference type="EMBL" id="AP018694">
    <property type="protein sequence ID" value="BBE16394.1"/>
    <property type="molecule type" value="Genomic_DNA"/>
</dbReference>
<dbReference type="Proteomes" id="UP001193389">
    <property type="component" value="Chromosome"/>
</dbReference>
<proteinExistence type="predicted"/>
<reference evidence="2" key="1">
    <citation type="journal article" date="2020" name="Int. J. Syst. Evol. Microbiol.">
        <title>Aquipluma nitroreducens gen. nov. sp. nov., a novel facultatively anaerobic bacterium isolated from a freshwater lake.</title>
        <authorList>
            <person name="Watanabe M."/>
            <person name="Kojima H."/>
            <person name="Fukui M."/>
        </authorList>
    </citation>
    <scope>NUCLEOTIDE SEQUENCE</scope>
    <source>
        <strain evidence="2">MeG22</strain>
    </source>
</reference>
<feature type="region of interest" description="Disordered" evidence="1">
    <location>
        <begin position="28"/>
        <end position="64"/>
    </location>
</feature>
<accession>A0A5K7S4W4</accession>
<protein>
    <submittedName>
        <fullName evidence="2">Uncharacterized protein</fullName>
    </submittedName>
</protein>
<gene>
    <name evidence="2" type="ORF">AQPE_0532</name>
</gene>
<sequence>MKTLNNFRTYFPVLVLATAMVASTIEAKAEDNREGKKGNGHERKEYRESRHDDDRSAYNNRRDDRGGYYERKNWNSCENNREYRPKYANKYKHYDSDYYEHPRYGRVYQRFDRNPVVFHHDRDDYYYYGNHFYSYRRGVGYCVVDAPRDVYFRELPVRCERVYVNGNAFFRNGDLYFQLSPRGYALVNLPSISISARF</sequence>
<organism evidence="2 3">
    <name type="scientific">Aquipluma nitroreducens</name>
    <dbReference type="NCBI Taxonomy" id="2010828"/>
    <lineage>
        <taxon>Bacteria</taxon>
        <taxon>Pseudomonadati</taxon>
        <taxon>Bacteroidota</taxon>
        <taxon>Bacteroidia</taxon>
        <taxon>Marinilabiliales</taxon>
        <taxon>Prolixibacteraceae</taxon>
        <taxon>Aquipluma</taxon>
    </lineage>
</organism>
<dbReference type="RefSeq" id="WP_318349473.1">
    <property type="nucleotide sequence ID" value="NZ_AP018694.1"/>
</dbReference>
<name>A0A5K7S4W4_9BACT</name>
<evidence type="ECO:0000313" key="3">
    <source>
        <dbReference type="Proteomes" id="UP001193389"/>
    </source>
</evidence>
<dbReference type="AlphaFoldDB" id="A0A5K7S4W4"/>